<dbReference type="AlphaFoldDB" id="Q6IM38"/>
<organism evidence="1">
    <name type="scientific">Drosophila melanogaster</name>
    <name type="common">Fruit fly</name>
    <dbReference type="NCBI Taxonomy" id="7227"/>
    <lineage>
        <taxon>Eukaryota</taxon>
        <taxon>Metazoa</taxon>
        <taxon>Ecdysozoa</taxon>
        <taxon>Arthropoda</taxon>
        <taxon>Hexapoda</taxon>
        <taxon>Insecta</taxon>
        <taxon>Pterygota</taxon>
        <taxon>Neoptera</taxon>
        <taxon>Endopterygota</taxon>
        <taxon>Diptera</taxon>
        <taxon>Brachycera</taxon>
        <taxon>Muscomorpha</taxon>
        <taxon>Ephydroidea</taxon>
        <taxon>Drosophilidae</taxon>
        <taxon>Drosophila</taxon>
        <taxon>Sophophora</taxon>
    </lineage>
</organism>
<proteinExistence type="predicted"/>
<sequence>MCNSSFPPTSGDEWIEVLDSWLPVREFSLEFDKLAPAGVRLFQLGPLRAHEKLRHCWQLGAFECPAKTNNTSLRYNAALAPTPPTTSTTTISPSNLLPYFDFDVPRNLTVTVGQTGFLHCRVERLGDKDQAA</sequence>
<name>Q6IM38_DROME</name>
<dbReference type="EMBL" id="BK001828">
    <property type="protein sequence ID" value="DAA02672.1"/>
    <property type="molecule type" value="Genomic_DNA"/>
</dbReference>
<protein>
    <submittedName>
        <fullName evidence="1">HDC07556</fullName>
    </submittedName>
</protein>
<reference evidence="1" key="1">
    <citation type="journal article" date="2003" name="Genome Biol.">
        <title>An integrated gene annotation and transcriptional profiling approach towards the full gene content of the Drosophila genome.</title>
        <authorList>
            <person name="Hild M."/>
            <person name="Beckmann B."/>
            <person name="Haas S.A."/>
            <person name="Koch B."/>
            <person name="Solovyev V."/>
            <person name="Busold C."/>
            <person name="Fellenberg K."/>
            <person name="Boutros M."/>
            <person name="Vingron M."/>
            <person name="Sauer F."/>
            <person name="Hoheisel J.D."/>
            <person name="Paro R."/>
        </authorList>
    </citation>
    <scope>NUCLEOTIDE SEQUENCE</scope>
</reference>
<evidence type="ECO:0000313" key="1">
    <source>
        <dbReference type="EMBL" id="DAA02672.1"/>
    </source>
</evidence>
<accession>Q6IM38</accession>
<gene>
    <name evidence="1" type="ORF">HDC07556</name>
</gene>